<organism evidence="2 3">
    <name type="scientific">Sporolactobacillus spathodeae</name>
    <dbReference type="NCBI Taxonomy" id="1465502"/>
    <lineage>
        <taxon>Bacteria</taxon>
        <taxon>Bacillati</taxon>
        <taxon>Bacillota</taxon>
        <taxon>Bacilli</taxon>
        <taxon>Bacillales</taxon>
        <taxon>Sporolactobacillaceae</taxon>
        <taxon>Sporolactobacillus</taxon>
    </lineage>
</organism>
<comment type="caution">
    <text evidence="2">The sequence shown here is derived from an EMBL/GenBank/DDBJ whole genome shotgun (WGS) entry which is preliminary data.</text>
</comment>
<dbReference type="PANTHER" id="PTHR41302">
    <property type="entry name" value="PRESPORE-SPECIFIC TRANSCRIPTIONAL REGULATOR RSFA-RELATED"/>
    <property type="match status" value="1"/>
</dbReference>
<keyword evidence="3" id="KW-1185">Reference proteome</keyword>
<accession>A0ABS2Q928</accession>
<name>A0ABS2Q928_9BACL</name>
<reference evidence="2 3" key="1">
    <citation type="submission" date="2021-01" db="EMBL/GenBank/DDBJ databases">
        <title>Genomic Encyclopedia of Type Strains, Phase IV (KMG-IV): sequencing the most valuable type-strain genomes for metagenomic binning, comparative biology and taxonomic classification.</title>
        <authorList>
            <person name="Goeker M."/>
        </authorList>
    </citation>
    <scope>NUCLEOTIDE SEQUENCE [LARGE SCALE GENOMIC DNA]</scope>
    <source>
        <strain evidence="2 3">DSM 100968</strain>
    </source>
</reference>
<feature type="coiled-coil region" evidence="1">
    <location>
        <begin position="127"/>
        <end position="161"/>
    </location>
</feature>
<gene>
    <name evidence="2" type="ORF">JOC27_001751</name>
</gene>
<protein>
    <submittedName>
        <fullName evidence="2">Prespore-specific regulator</fullName>
    </submittedName>
</protein>
<dbReference type="Proteomes" id="UP000823201">
    <property type="component" value="Unassembled WGS sequence"/>
</dbReference>
<proteinExistence type="predicted"/>
<evidence type="ECO:0000313" key="3">
    <source>
        <dbReference type="Proteomes" id="UP000823201"/>
    </source>
</evidence>
<evidence type="ECO:0000313" key="2">
    <source>
        <dbReference type="EMBL" id="MBM7658298.1"/>
    </source>
</evidence>
<keyword evidence="1" id="KW-0175">Coiled coil</keyword>
<dbReference type="RefSeq" id="WP_205006859.1">
    <property type="nucleotide sequence ID" value="NZ_CBCRXA010000013.1"/>
</dbReference>
<evidence type="ECO:0000256" key="1">
    <source>
        <dbReference type="SAM" id="Coils"/>
    </source>
</evidence>
<sequence length="187" mass="21141">MPSIRQDAWSHAEDVKLAEIILGCIQEGGTQLAGFAEAGALLSRTPAACGFRWNSTLRQHYSEELMKAKVSRNALKGRGKAREVTEETSADARKGRAILQEPEIDQMIAFLNRLKNKQSGESDGEKLETLLVRHEQLDQDYRKLEKEHNDLKRNYASLLRVLNLVDRARKQIPFEENVLTKEKGGGR</sequence>
<dbReference type="InterPro" id="IPR014243">
    <property type="entry name" value="RsfA-like"/>
</dbReference>
<dbReference type="EMBL" id="JAFBEV010000014">
    <property type="protein sequence ID" value="MBM7658298.1"/>
    <property type="molecule type" value="Genomic_DNA"/>
</dbReference>
<dbReference type="PANTHER" id="PTHR41302:SF2">
    <property type="entry name" value="PRESPORE SPECIFIC TRANSCRIPTIONAL ACTIVATOR RSFA"/>
    <property type="match status" value="1"/>
</dbReference>